<dbReference type="Gene3D" id="2.60.120.620">
    <property type="entry name" value="q2cbj1_9rhob like domain"/>
    <property type="match status" value="1"/>
</dbReference>
<evidence type="ECO:0000313" key="1">
    <source>
        <dbReference type="EMBL" id="NWB51093.1"/>
    </source>
</evidence>
<accession>A0A7Y7WKW2</accession>
<dbReference type="RefSeq" id="WP_177103312.1">
    <property type="nucleotide sequence ID" value="NZ_JACAPU010000051.1"/>
</dbReference>
<dbReference type="Proteomes" id="UP000582981">
    <property type="component" value="Unassembled WGS sequence"/>
</dbReference>
<organism evidence="1 4">
    <name type="scientific">Pseudomonas gingeri</name>
    <dbReference type="NCBI Taxonomy" id="117681"/>
    <lineage>
        <taxon>Bacteria</taxon>
        <taxon>Pseudomonadati</taxon>
        <taxon>Pseudomonadota</taxon>
        <taxon>Gammaproteobacteria</taxon>
        <taxon>Pseudomonadales</taxon>
        <taxon>Pseudomonadaceae</taxon>
        <taxon>Pseudomonas</taxon>
    </lineage>
</organism>
<dbReference type="PANTHER" id="PTHR20883">
    <property type="entry name" value="PHYTANOYL-COA DIOXYGENASE DOMAIN CONTAINING 1"/>
    <property type="match status" value="1"/>
</dbReference>
<dbReference type="InterPro" id="IPR008775">
    <property type="entry name" value="Phytyl_CoA_dOase-like"/>
</dbReference>
<comment type="caution">
    <text evidence="1">The sequence shown here is derived from an EMBL/GenBank/DDBJ whole genome shotgun (WGS) entry which is preliminary data.</text>
</comment>
<protein>
    <submittedName>
        <fullName evidence="1">Phytanoyl-CoA dioxygenase family protein</fullName>
    </submittedName>
</protein>
<proteinExistence type="predicted"/>
<keyword evidence="1" id="KW-0223">Dioxygenase</keyword>
<evidence type="ECO:0000313" key="3">
    <source>
        <dbReference type="Proteomes" id="UP000539985"/>
    </source>
</evidence>
<dbReference type="SUPFAM" id="SSF51197">
    <property type="entry name" value="Clavaminate synthase-like"/>
    <property type="match status" value="1"/>
</dbReference>
<evidence type="ECO:0000313" key="2">
    <source>
        <dbReference type="EMBL" id="NWB97660.1"/>
    </source>
</evidence>
<keyword evidence="1" id="KW-0560">Oxidoreductase</keyword>
<dbReference type="AlphaFoldDB" id="A0A7Y7WKW2"/>
<dbReference type="EMBL" id="JACAQB010000008">
    <property type="protein sequence ID" value="NWB97660.1"/>
    <property type="molecule type" value="Genomic_DNA"/>
</dbReference>
<reference evidence="3 4" key="1">
    <citation type="submission" date="2020-04" db="EMBL/GenBank/DDBJ databases">
        <title>Molecular characterization of pseudomonads from Agaricus bisporus reveal novel blotch 2 pathogens in Western Europe.</title>
        <authorList>
            <person name="Taparia T."/>
            <person name="Krijger M."/>
            <person name="Haynes E."/>
            <person name="Elpinstone J.G."/>
            <person name="Noble R."/>
            <person name="Van Der Wolf J."/>
        </authorList>
    </citation>
    <scope>NUCLEOTIDE SEQUENCE [LARGE SCALE GENOMIC DNA]</scope>
    <source>
        <strain evidence="1 4">F1001</strain>
        <strain evidence="2 3">H7001</strain>
    </source>
</reference>
<dbReference type="Pfam" id="PF05721">
    <property type="entry name" value="PhyH"/>
    <property type="match status" value="1"/>
</dbReference>
<dbReference type="GO" id="GO:0016706">
    <property type="term" value="F:2-oxoglutarate-dependent dioxygenase activity"/>
    <property type="evidence" value="ECO:0007669"/>
    <property type="project" value="UniProtKB-ARBA"/>
</dbReference>
<evidence type="ECO:0000313" key="4">
    <source>
        <dbReference type="Proteomes" id="UP000582981"/>
    </source>
</evidence>
<dbReference type="Proteomes" id="UP000539985">
    <property type="component" value="Unassembled WGS sequence"/>
</dbReference>
<name>A0A7Y7WKW2_9PSED</name>
<dbReference type="GO" id="GO:0005506">
    <property type="term" value="F:iron ion binding"/>
    <property type="evidence" value="ECO:0007669"/>
    <property type="project" value="UniProtKB-ARBA"/>
</dbReference>
<gene>
    <name evidence="1" type="ORF">HX829_31940</name>
    <name evidence="2" type="ORF">HX882_17320</name>
</gene>
<sequence>MNKTTNVDSRESMTGTYSDSGFYLAQGLLESKEFSEIEAVILETVTKHYPCESIHSKELADYLRLHPDTVTKIYDTLQSHESLINLGKLDVITNIIRSFISEPAIYLKVVLRIDTPFESRELAYWHQDDYYVKGNETELTVWIPLQDTSVPQGCLSVMPGSHKLGRLEHSYASGKKNIPQGIYDREVRLVEMVQGDALFFSSLLVHSSNFNFSENIRYSIQIRYTASDKKPSHFMRGTINV</sequence>
<dbReference type="PANTHER" id="PTHR20883:SF14">
    <property type="entry name" value="PHYTANOYL-COA DIOXYGENASE"/>
    <property type="match status" value="1"/>
</dbReference>
<dbReference type="EMBL" id="JACAPU010000051">
    <property type="protein sequence ID" value="NWB51093.1"/>
    <property type="molecule type" value="Genomic_DNA"/>
</dbReference>